<dbReference type="RefSeq" id="WP_213944500.1">
    <property type="nucleotide sequence ID" value="NZ_JAHBGI010000009.1"/>
</dbReference>
<evidence type="ECO:0000313" key="7">
    <source>
        <dbReference type="Proteomes" id="UP001319104"/>
    </source>
</evidence>
<dbReference type="InterPro" id="IPR058792">
    <property type="entry name" value="Beta-barrel_RND_2"/>
</dbReference>
<keyword evidence="2" id="KW-0472">Membrane</keyword>
<dbReference type="GO" id="GO:0015562">
    <property type="term" value="F:efflux transmembrane transporter activity"/>
    <property type="evidence" value="ECO:0007669"/>
    <property type="project" value="TreeGrafter"/>
</dbReference>
<dbReference type="PANTHER" id="PTHR30469">
    <property type="entry name" value="MULTIDRUG RESISTANCE PROTEIN MDTA"/>
    <property type="match status" value="1"/>
</dbReference>
<comment type="similarity">
    <text evidence="1">Belongs to the membrane fusion protein (MFP) (TC 8.A.1) family.</text>
</comment>
<gene>
    <name evidence="6" type="ORF">KI659_06240</name>
</gene>
<dbReference type="Pfam" id="PF25989">
    <property type="entry name" value="YknX_C"/>
    <property type="match status" value="1"/>
</dbReference>
<dbReference type="PANTHER" id="PTHR30469:SF36">
    <property type="entry name" value="BLL3903 PROTEIN"/>
    <property type="match status" value="1"/>
</dbReference>
<feature type="domain" description="Multidrug resistance protein MdtA-like barrel-sandwich hybrid" evidence="3">
    <location>
        <begin position="74"/>
        <end position="200"/>
    </location>
</feature>
<dbReference type="Gene3D" id="2.40.50.100">
    <property type="match status" value="1"/>
</dbReference>
<dbReference type="Gene3D" id="2.40.30.170">
    <property type="match status" value="1"/>
</dbReference>
<dbReference type="InterPro" id="IPR058625">
    <property type="entry name" value="MdtA-like_BSH"/>
</dbReference>
<keyword evidence="2" id="KW-1133">Transmembrane helix</keyword>
<dbReference type="SUPFAM" id="SSF111369">
    <property type="entry name" value="HlyD-like secretion proteins"/>
    <property type="match status" value="1"/>
</dbReference>
<protein>
    <submittedName>
        <fullName evidence="6">Efflux RND transporter periplasmic adaptor subunit</fullName>
    </submittedName>
</protein>
<organism evidence="6 7">
    <name type="scientific">Litoribacter ruber</name>
    <dbReference type="NCBI Taxonomy" id="702568"/>
    <lineage>
        <taxon>Bacteria</taxon>
        <taxon>Pseudomonadati</taxon>
        <taxon>Bacteroidota</taxon>
        <taxon>Cytophagia</taxon>
        <taxon>Cytophagales</taxon>
        <taxon>Cyclobacteriaceae</taxon>
        <taxon>Litoribacter</taxon>
    </lineage>
</organism>
<dbReference type="FunFam" id="2.40.30.170:FF:000010">
    <property type="entry name" value="Efflux RND transporter periplasmic adaptor subunit"/>
    <property type="match status" value="1"/>
</dbReference>
<dbReference type="Pfam" id="PF25917">
    <property type="entry name" value="BSH_RND"/>
    <property type="match status" value="1"/>
</dbReference>
<evidence type="ECO:0000313" key="6">
    <source>
        <dbReference type="EMBL" id="MBS9523614.1"/>
    </source>
</evidence>
<evidence type="ECO:0000259" key="5">
    <source>
        <dbReference type="Pfam" id="PF25989"/>
    </source>
</evidence>
<dbReference type="InterPro" id="IPR058637">
    <property type="entry name" value="YknX-like_C"/>
</dbReference>
<dbReference type="NCBIfam" id="TIGR01730">
    <property type="entry name" value="RND_mfp"/>
    <property type="match status" value="1"/>
</dbReference>
<dbReference type="Gene3D" id="1.10.287.470">
    <property type="entry name" value="Helix hairpin bin"/>
    <property type="match status" value="1"/>
</dbReference>
<evidence type="ECO:0000256" key="1">
    <source>
        <dbReference type="ARBA" id="ARBA00009477"/>
    </source>
</evidence>
<reference evidence="6 7" key="1">
    <citation type="submission" date="2021-05" db="EMBL/GenBank/DDBJ databases">
        <authorList>
            <person name="Zhang Z.D."/>
            <person name="Osman G."/>
        </authorList>
    </citation>
    <scope>NUCLEOTIDE SEQUENCE [LARGE SCALE GENOMIC DNA]</scope>
    <source>
        <strain evidence="6 7">KCTC 32217</strain>
    </source>
</reference>
<dbReference type="Proteomes" id="UP001319104">
    <property type="component" value="Unassembled WGS sequence"/>
</dbReference>
<feature type="domain" description="YknX-like C-terminal permuted SH3-like" evidence="5">
    <location>
        <begin position="285"/>
        <end position="353"/>
    </location>
</feature>
<accession>A0AAP2CH61</accession>
<keyword evidence="7" id="KW-1185">Reference proteome</keyword>
<evidence type="ECO:0000256" key="2">
    <source>
        <dbReference type="SAM" id="Phobius"/>
    </source>
</evidence>
<dbReference type="Pfam" id="PF25954">
    <property type="entry name" value="Beta-barrel_RND_2"/>
    <property type="match status" value="1"/>
</dbReference>
<dbReference type="GO" id="GO:1990281">
    <property type="term" value="C:efflux pump complex"/>
    <property type="evidence" value="ECO:0007669"/>
    <property type="project" value="TreeGrafter"/>
</dbReference>
<feature type="transmembrane region" description="Helical" evidence="2">
    <location>
        <begin position="7"/>
        <end position="26"/>
    </location>
</feature>
<keyword evidence="2" id="KW-0812">Transmembrane</keyword>
<dbReference type="EMBL" id="JAHCMY010000002">
    <property type="protein sequence ID" value="MBS9523614.1"/>
    <property type="molecule type" value="Genomic_DNA"/>
</dbReference>
<dbReference type="AlphaFoldDB" id="A0AAP2CH61"/>
<sequence>MNRKTKITLIVVIVLVIAGLFFYPRLEMFQESADPETQAAEGQSSNLPVNVVEIRPERLENNLNLTGSIIANEMVSLRPEISGLVERVNFKEGEYVKKGTPLLYLNDDELKAQAERLNYQKKLFEGQENRQRQLLDREAISQEEYDIVLNQFNTNVADIQLIDAQLRKTVIRAPFDGVLGLRQVSEGSFISSSDMIASIVNIDPIKIEFSIPERYANRVKTGSKVHFSTNASEGESVGTVYAIEPNIDAATRTLKLRAESPNRERRYLPGMFVRVRLNLDVQENALMVPAESIIPELDGYKVFVARDGVVEEARVSIGTRTERKVQVLEGLNEGDLVLTTGVLQVRTGMPVEVTKIN</sequence>
<name>A0AAP2CH61_9BACT</name>
<evidence type="ECO:0000259" key="3">
    <source>
        <dbReference type="Pfam" id="PF25917"/>
    </source>
</evidence>
<comment type="caution">
    <text evidence="6">The sequence shown here is derived from an EMBL/GenBank/DDBJ whole genome shotgun (WGS) entry which is preliminary data.</text>
</comment>
<dbReference type="InterPro" id="IPR006143">
    <property type="entry name" value="RND_pump_MFP"/>
</dbReference>
<feature type="domain" description="CusB-like beta-barrel" evidence="4">
    <location>
        <begin position="207"/>
        <end position="278"/>
    </location>
</feature>
<proteinExistence type="inferred from homology"/>
<dbReference type="Gene3D" id="2.40.420.20">
    <property type="match status" value="1"/>
</dbReference>
<evidence type="ECO:0000259" key="4">
    <source>
        <dbReference type="Pfam" id="PF25954"/>
    </source>
</evidence>